<dbReference type="AlphaFoldDB" id="A0A934X6V7"/>
<evidence type="ECO:0000313" key="3">
    <source>
        <dbReference type="Proteomes" id="UP000718281"/>
    </source>
</evidence>
<comment type="caution">
    <text evidence="2">The sequence shown here is derived from an EMBL/GenBank/DDBJ whole genome shotgun (WGS) entry which is preliminary data.</text>
</comment>
<organism evidence="2 3">
    <name type="scientific">Candidatus Phosphoribacter hodrii</name>
    <dbReference type="NCBI Taxonomy" id="2953743"/>
    <lineage>
        <taxon>Bacteria</taxon>
        <taxon>Bacillati</taxon>
        <taxon>Actinomycetota</taxon>
        <taxon>Actinomycetes</taxon>
        <taxon>Micrococcales</taxon>
        <taxon>Dermatophilaceae</taxon>
        <taxon>Candidatus Phosphoribacter</taxon>
    </lineage>
</organism>
<evidence type="ECO:0000313" key="2">
    <source>
        <dbReference type="EMBL" id="MBK6301484.1"/>
    </source>
</evidence>
<keyword evidence="1" id="KW-0472">Membrane</keyword>
<keyword evidence="1" id="KW-0812">Transmembrane</keyword>
<dbReference type="Gene3D" id="1.25.40.10">
    <property type="entry name" value="Tetratricopeptide repeat domain"/>
    <property type="match status" value="1"/>
</dbReference>
<gene>
    <name evidence="2" type="ORF">IPF40_10725</name>
</gene>
<feature type="transmembrane region" description="Helical" evidence="1">
    <location>
        <begin position="346"/>
        <end position="363"/>
    </location>
</feature>
<feature type="transmembrane region" description="Helical" evidence="1">
    <location>
        <begin position="280"/>
        <end position="299"/>
    </location>
</feature>
<reference evidence="2 3" key="1">
    <citation type="submission" date="2020-10" db="EMBL/GenBank/DDBJ databases">
        <title>Connecting structure to function with the recovery of over 1000 high-quality activated sludge metagenome-assembled genomes encoding full-length rRNA genes using long-read sequencing.</title>
        <authorList>
            <person name="Singleton C.M."/>
            <person name="Petriglieri F."/>
            <person name="Kristensen J.M."/>
            <person name="Kirkegaard R.H."/>
            <person name="Michaelsen T.Y."/>
            <person name="Andersen M.H."/>
            <person name="Karst S.M."/>
            <person name="Dueholm M.S."/>
            <person name="Nielsen P.H."/>
            <person name="Albertsen M."/>
        </authorList>
    </citation>
    <scope>NUCLEOTIDE SEQUENCE [LARGE SCALE GENOMIC DNA]</scope>
    <source>
        <strain evidence="2">AalE_18-Q3-R2-46_BAT3C.188</strain>
    </source>
</reference>
<dbReference type="EMBL" id="JADIXZ010000004">
    <property type="protein sequence ID" value="MBK6301484.1"/>
    <property type="molecule type" value="Genomic_DNA"/>
</dbReference>
<name>A0A934X6V7_9MICO</name>
<evidence type="ECO:0000256" key="1">
    <source>
        <dbReference type="SAM" id="Phobius"/>
    </source>
</evidence>
<protein>
    <submittedName>
        <fullName evidence="2">Tetratricopeptide repeat protein</fullName>
    </submittedName>
</protein>
<feature type="transmembrane region" description="Helical" evidence="1">
    <location>
        <begin position="239"/>
        <end position="260"/>
    </location>
</feature>
<sequence>MARNVTPDPSERVRTYLLLGRDAEALAACSRALTHNPTDTGLLTLSSIASYRLGQHDDAIRFAMMAISSGPDSDSAHRALATALLTVGRAQEATSAAYTAAALAPHNWVNHLRYSQCLMAMPDSRDAAWQAANRAVELAPQESLAHYQVACVVYPVGPSTRAQLDLAERAMREALRLEPSNATYQHELARLKLVRSGVDGVGGGAASEVLAGFTGAVLADPIGVGKGALENIRLVLRRLVLVQSQMVMAAACVGILMLGGLPSRPGKVVLDSSSALRGKLGLLAVVVALCIYFVVAWRRNLVGPSQQNVIRQVVRGDRRLSVGAGLLAAALPVMAAGAFLPGDGPAMAAAGTFLLASAAAILARAK</sequence>
<dbReference type="SUPFAM" id="SSF48452">
    <property type="entry name" value="TPR-like"/>
    <property type="match status" value="1"/>
</dbReference>
<proteinExistence type="predicted"/>
<keyword evidence="1" id="KW-1133">Transmembrane helix</keyword>
<accession>A0A934X6V7</accession>
<dbReference type="InterPro" id="IPR011990">
    <property type="entry name" value="TPR-like_helical_dom_sf"/>
</dbReference>
<dbReference type="Proteomes" id="UP000718281">
    <property type="component" value="Unassembled WGS sequence"/>
</dbReference>
<feature type="transmembrane region" description="Helical" evidence="1">
    <location>
        <begin position="320"/>
        <end position="340"/>
    </location>
</feature>